<evidence type="ECO:0000256" key="1">
    <source>
        <dbReference type="ARBA" id="ARBA00009570"/>
    </source>
</evidence>
<evidence type="ECO:0000313" key="4">
    <source>
        <dbReference type="Proteomes" id="UP000277294"/>
    </source>
</evidence>
<dbReference type="InterPro" id="IPR000391">
    <property type="entry name" value="Rng_hydr_dOase-bsu"/>
</dbReference>
<sequence>MTADILGAIDELQLRYAAALDEKDMAAWLATFSQTPTASYICTSLEAETSGQLLAMMLDDCHARLEDRVTFVTKVWAGTFQDYQTRHIVQRVKAMAEGSLISVRSNFIASYTPEETGQSGILASGYYDDLVEVTGNTARFLSKKAVMDASVLPHYLVYPL</sequence>
<dbReference type="GO" id="GO:0034785">
    <property type="term" value="F:salicylate 5-hydroxylase (NADH) activity"/>
    <property type="evidence" value="ECO:0007669"/>
    <property type="project" value="UniProtKB-EC"/>
</dbReference>
<accession>A0A3P4AXY6</accession>
<evidence type="ECO:0000313" key="3">
    <source>
        <dbReference type="EMBL" id="VCU68897.1"/>
    </source>
</evidence>
<dbReference type="OrthoDB" id="4719230at2"/>
<gene>
    <name evidence="3" type="primary">nagH_1</name>
    <name evidence="3" type="ORF">PIGHUM_00956</name>
</gene>
<proteinExistence type="inferred from homology"/>
<dbReference type="Gene3D" id="3.10.450.50">
    <property type="match status" value="1"/>
</dbReference>
<protein>
    <submittedName>
        <fullName evidence="3">Salicylate 5-hydroxylase, small oxygenase component</fullName>
        <ecNumber evidence="3">1.14.13.172</ecNumber>
    </submittedName>
</protein>
<dbReference type="Pfam" id="PF00866">
    <property type="entry name" value="Ring_hydroxyl_B"/>
    <property type="match status" value="1"/>
</dbReference>
<dbReference type="RefSeq" id="WP_124078185.1">
    <property type="nucleotide sequence ID" value="NZ_UWPJ01000008.1"/>
</dbReference>
<dbReference type="AlphaFoldDB" id="A0A3P4AXY6"/>
<dbReference type="EC" id="1.14.13.172" evidence="3"/>
<dbReference type="Proteomes" id="UP000277294">
    <property type="component" value="Unassembled WGS sequence"/>
</dbReference>
<keyword evidence="4" id="KW-1185">Reference proteome</keyword>
<dbReference type="InterPro" id="IPR032710">
    <property type="entry name" value="NTF2-like_dom_sf"/>
</dbReference>
<comment type="similarity">
    <text evidence="1">Belongs to the bacterial ring-hydroxylating dioxygenase beta subunit family.</text>
</comment>
<name>A0A3P4AXY6_9BURK</name>
<organism evidence="3 4">
    <name type="scientific">Pigmentiphaga humi</name>
    <dbReference type="NCBI Taxonomy" id="2478468"/>
    <lineage>
        <taxon>Bacteria</taxon>
        <taxon>Pseudomonadati</taxon>
        <taxon>Pseudomonadota</taxon>
        <taxon>Betaproteobacteria</taxon>
        <taxon>Burkholderiales</taxon>
        <taxon>Alcaligenaceae</taxon>
        <taxon>Pigmentiphaga</taxon>
    </lineage>
</organism>
<dbReference type="EMBL" id="UWPJ01000008">
    <property type="protein sequence ID" value="VCU68897.1"/>
    <property type="molecule type" value="Genomic_DNA"/>
</dbReference>
<reference evidence="3 4" key="1">
    <citation type="submission" date="2018-10" db="EMBL/GenBank/DDBJ databases">
        <authorList>
            <person name="Criscuolo A."/>
        </authorList>
    </citation>
    <scope>NUCLEOTIDE SEQUENCE [LARGE SCALE GENOMIC DNA]</scope>
    <source>
        <strain evidence="3">DnA1</strain>
    </source>
</reference>
<evidence type="ECO:0000256" key="2">
    <source>
        <dbReference type="ARBA" id="ARBA00023002"/>
    </source>
</evidence>
<dbReference type="SUPFAM" id="SSF54427">
    <property type="entry name" value="NTF2-like"/>
    <property type="match status" value="1"/>
</dbReference>
<keyword evidence="2 3" id="KW-0560">Oxidoreductase</keyword>